<evidence type="ECO:0000313" key="3">
    <source>
        <dbReference type="Proteomes" id="UP001152795"/>
    </source>
</evidence>
<organism evidence="2 3">
    <name type="scientific">Paramuricea clavata</name>
    <name type="common">Red gorgonian</name>
    <name type="synonym">Violescent sea-whip</name>
    <dbReference type="NCBI Taxonomy" id="317549"/>
    <lineage>
        <taxon>Eukaryota</taxon>
        <taxon>Metazoa</taxon>
        <taxon>Cnidaria</taxon>
        <taxon>Anthozoa</taxon>
        <taxon>Octocorallia</taxon>
        <taxon>Malacalcyonacea</taxon>
        <taxon>Plexauridae</taxon>
        <taxon>Paramuricea</taxon>
    </lineage>
</organism>
<sequence>MPLPKSKEELRRFLGMVNFFSKFIPGQSSITDPLRQLLKKDSVWDWSHEHTGAVEQLKQILSSQPVLKFFDSAKPVKLQVDASKGGLGACLLQDGHPRCICIPVTELC</sequence>
<dbReference type="FunFam" id="3.30.70.270:FF:000026">
    <property type="entry name" value="Transposon Ty3-G Gag-Pol polyprotein"/>
    <property type="match status" value="1"/>
</dbReference>
<name>A0A6S7HHM4_PARCT</name>
<dbReference type="PANTHER" id="PTHR37984:SF5">
    <property type="entry name" value="PROTEIN NYNRIN-LIKE"/>
    <property type="match status" value="1"/>
</dbReference>
<evidence type="ECO:0000256" key="1">
    <source>
        <dbReference type="ARBA" id="ARBA00023268"/>
    </source>
</evidence>
<dbReference type="Pfam" id="PF17919">
    <property type="entry name" value="RT_RNaseH_2"/>
    <property type="match status" value="1"/>
</dbReference>
<protein>
    <submittedName>
        <fullName evidence="2">Uncharacterized protein</fullName>
    </submittedName>
</protein>
<dbReference type="InterPro" id="IPR043502">
    <property type="entry name" value="DNA/RNA_pol_sf"/>
</dbReference>
<dbReference type="OrthoDB" id="427924at2759"/>
<dbReference type="Proteomes" id="UP001152795">
    <property type="component" value="Unassembled WGS sequence"/>
</dbReference>
<dbReference type="InterPro" id="IPR041577">
    <property type="entry name" value="RT_RNaseH_2"/>
</dbReference>
<dbReference type="GO" id="GO:0003824">
    <property type="term" value="F:catalytic activity"/>
    <property type="evidence" value="ECO:0007669"/>
    <property type="project" value="UniProtKB-KW"/>
</dbReference>
<evidence type="ECO:0000313" key="2">
    <source>
        <dbReference type="EMBL" id="CAB4002763.1"/>
    </source>
</evidence>
<dbReference type="SUPFAM" id="SSF56672">
    <property type="entry name" value="DNA/RNA polymerases"/>
    <property type="match status" value="1"/>
</dbReference>
<gene>
    <name evidence="2" type="ORF">PACLA_8A038080</name>
</gene>
<comment type="caution">
    <text evidence="2">The sequence shown here is derived from an EMBL/GenBank/DDBJ whole genome shotgun (WGS) entry which is preliminary data.</text>
</comment>
<proteinExistence type="predicted"/>
<keyword evidence="3" id="KW-1185">Reference proteome</keyword>
<dbReference type="Gene3D" id="3.30.70.270">
    <property type="match status" value="1"/>
</dbReference>
<dbReference type="InterPro" id="IPR043128">
    <property type="entry name" value="Rev_trsase/Diguanyl_cyclase"/>
</dbReference>
<dbReference type="AlphaFoldDB" id="A0A6S7HHM4"/>
<dbReference type="EMBL" id="CACRXK020004441">
    <property type="protein sequence ID" value="CAB4002763.1"/>
    <property type="molecule type" value="Genomic_DNA"/>
</dbReference>
<reference evidence="2" key="1">
    <citation type="submission" date="2020-04" db="EMBL/GenBank/DDBJ databases">
        <authorList>
            <person name="Alioto T."/>
            <person name="Alioto T."/>
            <person name="Gomez Garrido J."/>
        </authorList>
    </citation>
    <scope>NUCLEOTIDE SEQUENCE</scope>
    <source>
        <strain evidence="2">A484AB</strain>
    </source>
</reference>
<keyword evidence="1" id="KW-0511">Multifunctional enzyme</keyword>
<dbReference type="PANTHER" id="PTHR37984">
    <property type="entry name" value="PROTEIN CBG26694"/>
    <property type="match status" value="1"/>
</dbReference>
<dbReference type="InterPro" id="IPR050951">
    <property type="entry name" value="Retrovirus_Pol_polyprotein"/>
</dbReference>
<accession>A0A6S7HHM4</accession>